<protein>
    <submittedName>
        <fullName evidence="2">Uncharacterized protein</fullName>
    </submittedName>
</protein>
<accession>A0ABV0WVR3</accession>
<keyword evidence="3" id="KW-1185">Reference proteome</keyword>
<organism evidence="2 3">
    <name type="scientific">Xenotaenia resolanae</name>
    <dbReference type="NCBI Taxonomy" id="208358"/>
    <lineage>
        <taxon>Eukaryota</taxon>
        <taxon>Metazoa</taxon>
        <taxon>Chordata</taxon>
        <taxon>Craniata</taxon>
        <taxon>Vertebrata</taxon>
        <taxon>Euteleostomi</taxon>
        <taxon>Actinopterygii</taxon>
        <taxon>Neopterygii</taxon>
        <taxon>Teleostei</taxon>
        <taxon>Neoteleostei</taxon>
        <taxon>Acanthomorphata</taxon>
        <taxon>Ovalentaria</taxon>
        <taxon>Atherinomorphae</taxon>
        <taxon>Cyprinodontiformes</taxon>
        <taxon>Goodeidae</taxon>
        <taxon>Xenotaenia</taxon>
    </lineage>
</organism>
<gene>
    <name evidence="2" type="ORF">XENORESO_006461</name>
</gene>
<evidence type="ECO:0000313" key="2">
    <source>
        <dbReference type="EMBL" id="MEQ2273615.1"/>
    </source>
</evidence>
<evidence type="ECO:0000256" key="1">
    <source>
        <dbReference type="SAM" id="MobiDB-lite"/>
    </source>
</evidence>
<comment type="caution">
    <text evidence="2">The sequence shown here is derived from an EMBL/GenBank/DDBJ whole genome shotgun (WGS) entry which is preliminary data.</text>
</comment>
<dbReference type="Proteomes" id="UP001444071">
    <property type="component" value="Unassembled WGS sequence"/>
</dbReference>
<proteinExistence type="predicted"/>
<feature type="region of interest" description="Disordered" evidence="1">
    <location>
        <begin position="84"/>
        <end position="107"/>
    </location>
</feature>
<name>A0ABV0WVR3_9TELE</name>
<reference evidence="2 3" key="1">
    <citation type="submission" date="2021-06" db="EMBL/GenBank/DDBJ databases">
        <authorList>
            <person name="Palmer J.M."/>
        </authorList>
    </citation>
    <scope>NUCLEOTIDE SEQUENCE [LARGE SCALE GENOMIC DNA]</scope>
    <source>
        <strain evidence="2 3">XR_2019</strain>
        <tissue evidence="2">Muscle</tissue>
    </source>
</reference>
<dbReference type="EMBL" id="JAHRIM010072257">
    <property type="protein sequence ID" value="MEQ2273615.1"/>
    <property type="molecule type" value="Genomic_DNA"/>
</dbReference>
<feature type="compositionally biased region" description="Basic and acidic residues" evidence="1">
    <location>
        <begin position="85"/>
        <end position="107"/>
    </location>
</feature>
<sequence>MCINWCRSSTKKKLLSMKVFQNVKIKKKLLHKLLQLLFCSYCSDVSVVKETALRAGSFLKCDESRNAVIITELHQLSIKIRASVPRHDQPAHHDASKIKQEKDFPVG</sequence>
<evidence type="ECO:0000313" key="3">
    <source>
        <dbReference type="Proteomes" id="UP001444071"/>
    </source>
</evidence>